<dbReference type="GO" id="GO:0046872">
    <property type="term" value="F:metal ion binding"/>
    <property type="evidence" value="ECO:0007669"/>
    <property type="project" value="UniProtKB-KW"/>
</dbReference>
<dbReference type="InterPro" id="IPR015212">
    <property type="entry name" value="RGS-like_dom"/>
</dbReference>
<dbReference type="Gene3D" id="1.10.167.10">
    <property type="entry name" value="Regulator of G-protein Signalling 4, domain 2"/>
    <property type="match status" value="1"/>
</dbReference>
<feature type="compositionally biased region" description="Polar residues" evidence="5">
    <location>
        <begin position="461"/>
        <end position="470"/>
    </location>
</feature>
<name>A0AAV2TMA7_CALDB</name>
<feature type="compositionally biased region" description="Polar residues" evidence="5">
    <location>
        <begin position="32"/>
        <end position="43"/>
    </location>
</feature>
<sequence>MLASTPKISMKDLPIPSSLIEESGITEEGNERPNSLTELKPSNNISMSGVTKMDVLDSVGIANKPTLPSGRVMGRNFDDDSDDDIHIGEELVNLSTQFERASAVLSSPAKCGVFVNYLFTQNRDPVPALFYLVNQYYQYIMRSSKELLKDQRRVNVEIFTSFLHEKSPLRVDIPTPVVAATVDMMNTAAGMSTFKMAADAALSIVQAQVTKLAQEIRHGMDTWKPPESINILVQRTREEELAIFELCLTGRLQSLYQQATAGSGDSSIFTFSDSPSAAANLSGITYGEQAAQALCLALVTAYRYFSTPGVGGISCSESMDTASVTGHSIRNTLFARSFENLSGSQLGVGIGNATGSIGGSLSSTGSNMWTKLPSFCTRFKQKSHSHLFGSRKLKYSQKNHSLQERAFEQVTECSICGHLLWGLAPQGLACNNCDLSVHSKCKSSIRDTCTKEGRRSTLLNVPTSVGSTNGFPPAVDSSPDRVKSHNLLSASLSPAVPINSSGGTQGETVGSAIAAFTEALSDTVASQARVPGENINISPSAWNQQSAGGAGVSENVSPTSAYESHTAGTENGASDSLPGDSESLKQNFSGGEDQNSPEGDPRLVNRMRNRFEPSEGGGTETTTVPTRSDSVVSTSSTITGIVSALDRSGEAGSTAADSVPELVTTDWSDDPEMMAGESFEAAVELRRQFPDYQMPPEGSKSEKYIRTLCLLEFHQKCQYMVRHLKQYDYLLLRRWPPEHQALARILCLDQIPELIQLFRSLVACIERTKTAQGYKEMAEAVLAWLTDNSCANLKTWSLHCQALSCSNMLDCVKTIVRDYVRRSPDILPLLQTRHNKFVLIDGLKHMRILYFNLPLIANNIVKDLQKKTKSYKDEAKVWQQIHARLVSLPQTIDDVCMPLVKRINSGQITSNLDRKDVLFRQNSATIAPFQDLLLNFPRVLFRYWVVANAEVAVDKLTVTSANKVNHDYIRERTDMLSIMLHDALLFLVKDSDRFVLRAFKATREHGGGYGPERIPSTPVISTVTPDRSTLSSASFSGSVQSTTTASTVNVTSVAASGIHSNGAATNSPTGPPSVAHSGLVSVVASVAGTSISDRASGSGSLKLAPVFPLNNMFTSCGEKFGRDHLLNIVFMDPTVLVRVLFSKEEQRQHWFNLLRQNSIVTGPRVASMHHQRSKRPISPIKPSSPRSPAAQPSGSVSPLQRVPSEPLSKLSSAEKEGYGNGSNPAVFPPPAPTPKTPPFSVSVDLTSSVEEIVSPADRLHRIINEYNRLNEQMRQAICETYHVSEEDMEKRSLNINAEGVRNIDDLLLLQVEFTREWLHSLSQTLYQTLHRRGTLVSSPFIADEDAAAAEKHRSSLSCSRICDSADLLDSAPKSALPCTAGASSDTLEKRQFTCSSPDLFEADSLTAQPVSRAGRGTVVTVQDHRRSKRRTKSELLETEDNNAADFDSLPIEQLQELLAKTTRAIQQCTKLVNRRSTVPLEHDRVATILAQQSSILNLDTASSNELLSSGESLKVSLSDELQRKDSGTLKPPSSQEVESSKKSDDIPKVASEEEGEQEGRHPRLAPIASGETRGSSDESLVLEDLEPGEHSLSYIIDDVARDLVNATIESALEVTDGGDPMALNVDPSPEKQQSLKSSNIRDSGCVPCVTDDEEGIAEEVETKEDNLETETTTGSPELDIELTPTMAPRSSDVLDELSEYVPPRDVEEIQLKDKGTSNIGPEEGGTDCPSIQFKEPDPVQTNLSSVSVGRADSQKSTTSSGFVESGDD</sequence>
<feature type="compositionally biased region" description="Low complexity" evidence="5">
    <location>
        <begin position="620"/>
        <end position="632"/>
    </location>
</feature>
<evidence type="ECO:0000313" key="7">
    <source>
        <dbReference type="EMBL" id="CAL5137538.1"/>
    </source>
</evidence>
<evidence type="ECO:0000256" key="3">
    <source>
        <dbReference type="ARBA" id="ARBA00022833"/>
    </source>
</evidence>
<dbReference type="CDD" id="cd20817">
    <property type="entry name" value="C1_Stac"/>
    <property type="match status" value="1"/>
</dbReference>
<comment type="caution">
    <text evidence="7">The sequence shown here is derived from an EMBL/GenBank/DDBJ whole genome shotgun (WGS) entry which is preliminary data.</text>
</comment>
<feature type="compositionally biased region" description="Polar residues" evidence="5">
    <location>
        <begin position="1630"/>
        <end position="1641"/>
    </location>
</feature>
<feature type="region of interest" description="Disordered" evidence="5">
    <location>
        <begin position="461"/>
        <end position="481"/>
    </location>
</feature>
<dbReference type="InterPro" id="IPR044926">
    <property type="entry name" value="RGS_subdomain_2"/>
</dbReference>
<evidence type="ECO:0000256" key="4">
    <source>
        <dbReference type="SAM" id="Coils"/>
    </source>
</evidence>
<dbReference type="InterPro" id="IPR046349">
    <property type="entry name" value="C1-like_sf"/>
</dbReference>
<dbReference type="InterPro" id="IPR002219">
    <property type="entry name" value="PKC_DAG/PE"/>
</dbReference>
<feature type="compositionally biased region" description="Polar residues" evidence="5">
    <location>
        <begin position="554"/>
        <end position="574"/>
    </location>
</feature>
<feature type="region of interest" description="Disordered" evidence="5">
    <location>
        <begin position="1616"/>
        <end position="1768"/>
    </location>
</feature>
<protein>
    <recommendedName>
        <fullName evidence="6">Phorbol-ester/DAG-type domain-containing protein</fullName>
    </recommendedName>
</protein>
<dbReference type="SUPFAM" id="SSF48097">
    <property type="entry name" value="Regulator of G-protein signaling, RGS"/>
    <property type="match status" value="1"/>
</dbReference>
<feature type="region of interest" description="Disordered" evidence="5">
    <location>
        <begin position="1519"/>
        <end position="1580"/>
    </location>
</feature>
<evidence type="ECO:0000256" key="1">
    <source>
        <dbReference type="ARBA" id="ARBA00022468"/>
    </source>
</evidence>
<dbReference type="InterPro" id="IPR051854">
    <property type="entry name" value="Rho-type_GAP"/>
</dbReference>
<evidence type="ECO:0000259" key="6">
    <source>
        <dbReference type="PROSITE" id="PS50081"/>
    </source>
</evidence>
<dbReference type="Pfam" id="PF00130">
    <property type="entry name" value="C1_1"/>
    <property type="match status" value="1"/>
</dbReference>
<evidence type="ECO:0000256" key="2">
    <source>
        <dbReference type="ARBA" id="ARBA00022723"/>
    </source>
</evidence>
<dbReference type="InterPro" id="IPR036305">
    <property type="entry name" value="RGS_sf"/>
</dbReference>
<evidence type="ECO:0000313" key="8">
    <source>
        <dbReference type="Proteomes" id="UP001497525"/>
    </source>
</evidence>
<dbReference type="GO" id="GO:0005096">
    <property type="term" value="F:GTPase activator activity"/>
    <property type="evidence" value="ECO:0007669"/>
    <property type="project" value="UniProtKB-KW"/>
</dbReference>
<feature type="region of interest" description="Disordered" evidence="5">
    <location>
        <begin position="1164"/>
        <end position="1239"/>
    </location>
</feature>
<dbReference type="Pfam" id="PF09128">
    <property type="entry name" value="RGS-like"/>
    <property type="match status" value="1"/>
</dbReference>
<feature type="domain" description="Phorbol-ester/DAG-type" evidence="6">
    <location>
        <begin position="399"/>
        <end position="449"/>
    </location>
</feature>
<dbReference type="PANTHER" id="PTHR46075">
    <property type="entry name" value="CHIMERIN FAMILY MEMBER"/>
    <property type="match status" value="1"/>
</dbReference>
<dbReference type="PROSITE" id="PS50081">
    <property type="entry name" value="ZF_DAG_PE_2"/>
    <property type="match status" value="1"/>
</dbReference>
<dbReference type="SMART" id="SM00109">
    <property type="entry name" value="C1"/>
    <property type="match status" value="1"/>
</dbReference>
<keyword evidence="2" id="KW-0479">Metal-binding</keyword>
<dbReference type="Gene3D" id="3.30.60.20">
    <property type="match status" value="1"/>
</dbReference>
<organism evidence="7 8">
    <name type="scientific">Calicophoron daubneyi</name>
    <name type="common">Rumen fluke</name>
    <name type="synonym">Paramphistomum daubneyi</name>
    <dbReference type="NCBI Taxonomy" id="300641"/>
    <lineage>
        <taxon>Eukaryota</taxon>
        <taxon>Metazoa</taxon>
        <taxon>Spiralia</taxon>
        <taxon>Lophotrochozoa</taxon>
        <taxon>Platyhelminthes</taxon>
        <taxon>Trematoda</taxon>
        <taxon>Digenea</taxon>
        <taxon>Plagiorchiida</taxon>
        <taxon>Pronocephalata</taxon>
        <taxon>Paramphistomoidea</taxon>
        <taxon>Paramphistomidae</taxon>
        <taxon>Calicophoron</taxon>
    </lineage>
</organism>
<keyword evidence="3" id="KW-0862">Zinc</keyword>
<evidence type="ECO:0000256" key="5">
    <source>
        <dbReference type="SAM" id="MobiDB-lite"/>
    </source>
</evidence>
<dbReference type="EMBL" id="CAXLJL010000401">
    <property type="protein sequence ID" value="CAL5137538.1"/>
    <property type="molecule type" value="Genomic_DNA"/>
</dbReference>
<feature type="compositionally biased region" description="Basic and acidic residues" evidence="5">
    <location>
        <begin position="1538"/>
        <end position="1561"/>
    </location>
</feature>
<feature type="coiled-coil region" evidence="4">
    <location>
        <begin position="1421"/>
        <end position="1471"/>
    </location>
</feature>
<dbReference type="GO" id="GO:0005085">
    <property type="term" value="F:guanyl-nucleotide exchange factor activity"/>
    <property type="evidence" value="ECO:0007669"/>
    <property type="project" value="InterPro"/>
</dbReference>
<feature type="region of interest" description="Disordered" evidence="5">
    <location>
        <begin position="22"/>
        <end position="43"/>
    </location>
</feature>
<feature type="region of interest" description="Disordered" evidence="5">
    <location>
        <begin position="536"/>
        <end position="632"/>
    </location>
</feature>
<dbReference type="SUPFAM" id="SSF57889">
    <property type="entry name" value="Cysteine-rich domain"/>
    <property type="match status" value="1"/>
</dbReference>
<feature type="compositionally biased region" description="Polar residues" evidence="5">
    <location>
        <begin position="536"/>
        <end position="547"/>
    </location>
</feature>
<accession>A0AAV2TMA7</accession>
<feature type="compositionally biased region" description="Basic and acidic residues" evidence="5">
    <location>
        <begin position="599"/>
        <end position="613"/>
    </location>
</feature>
<keyword evidence="4" id="KW-0175">Coiled coil</keyword>
<feature type="compositionally biased region" description="Basic and acidic residues" evidence="5">
    <location>
        <begin position="1702"/>
        <end position="1715"/>
    </location>
</feature>
<feature type="compositionally biased region" description="Low complexity" evidence="5">
    <location>
        <begin position="1176"/>
        <end position="1195"/>
    </location>
</feature>
<dbReference type="Proteomes" id="UP001497525">
    <property type="component" value="Unassembled WGS sequence"/>
</dbReference>
<feature type="compositionally biased region" description="Polar residues" evidence="5">
    <location>
        <begin position="584"/>
        <end position="597"/>
    </location>
</feature>
<dbReference type="GO" id="GO:0005737">
    <property type="term" value="C:cytoplasm"/>
    <property type="evidence" value="ECO:0007669"/>
    <property type="project" value="InterPro"/>
</dbReference>
<feature type="compositionally biased region" description="Acidic residues" evidence="5">
    <location>
        <begin position="1650"/>
        <end position="1662"/>
    </location>
</feature>
<dbReference type="PANTHER" id="PTHR46075:SF2">
    <property type="entry name" value="RHO GTPASE ACTIVATING PROTEIN AT 5A, ISOFORM A"/>
    <property type="match status" value="1"/>
</dbReference>
<reference evidence="7" key="1">
    <citation type="submission" date="2024-06" db="EMBL/GenBank/DDBJ databases">
        <authorList>
            <person name="Liu X."/>
            <person name="Lenzi L."/>
            <person name="Haldenby T S."/>
            <person name="Uol C."/>
        </authorList>
    </citation>
    <scope>NUCLEOTIDE SEQUENCE</scope>
</reference>
<keyword evidence="1" id="KW-0343">GTPase activation</keyword>
<proteinExistence type="predicted"/>
<gene>
    <name evidence="7" type="ORF">CDAUBV1_LOCUS11838</name>
</gene>
<dbReference type="PROSITE" id="PS00479">
    <property type="entry name" value="ZF_DAG_PE_1"/>
    <property type="match status" value="1"/>
</dbReference>
<feature type="compositionally biased region" description="Pro residues" evidence="5">
    <location>
        <begin position="1226"/>
        <end position="1237"/>
    </location>
</feature>